<name>A0A5K3G5X1_MESCO</name>
<dbReference type="SUPFAM" id="SSF55797">
    <property type="entry name" value="PR-1-like"/>
    <property type="match status" value="1"/>
</dbReference>
<evidence type="ECO:0000259" key="2">
    <source>
        <dbReference type="SMART" id="SM00198"/>
    </source>
</evidence>
<organism evidence="3">
    <name type="scientific">Mesocestoides corti</name>
    <name type="common">Flatworm</name>
    <dbReference type="NCBI Taxonomy" id="53468"/>
    <lineage>
        <taxon>Eukaryota</taxon>
        <taxon>Metazoa</taxon>
        <taxon>Spiralia</taxon>
        <taxon>Lophotrochozoa</taxon>
        <taxon>Platyhelminthes</taxon>
        <taxon>Cestoda</taxon>
        <taxon>Eucestoda</taxon>
        <taxon>Cyclophyllidea</taxon>
        <taxon>Mesocestoididae</taxon>
        <taxon>Mesocestoides</taxon>
    </lineage>
</organism>
<dbReference type="WBParaSite" id="MCU_013716-RA">
    <property type="protein sequence ID" value="MCU_013716-RA"/>
    <property type="gene ID" value="MCU_013716"/>
</dbReference>
<dbReference type="InterPro" id="IPR001283">
    <property type="entry name" value="CRISP-related"/>
</dbReference>
<dbReference type="InterPro" id="IPR014044">
    <property type="entry name" value="CAP_dom"/>
</dbReference>
<dbReference type="AlphaFoldDB" id="A0A5K3G5X1"/>
<dbReference type="SMART" id="SM00198">
    <property type="entry name" value="SCP"/>
    <property type="match status" value="1"/>
</dbReference>
<evidence type="ECO:0000256" key="1">
    <source>
        <dbReference type="SAM" id="SignalP"/>
    </source>
</evidence>
<feature type="chain" id="PRO_5024359744" evidence="1">
    <location>
        <begin position="17"/>
        <end position="199"/>
    </location>
</feature>
<reference evidence="3" key="1">
    <citation type="submission" date="2019-11" db="UniProtKB">
        <authorList>
            <consortium name="WormBaseParasite"/>
        </authorList>
    </citation>
    <scope>IDENTIFICATION</scope>
</reference>
<sequence length="199" mass="22637">MQLLIAISAFIWLVTAEPPTDKEREEIVQFHTCIRENVDPPASNMQLMKYSPELEDLAKQAAQIFCANLYSDLSVHSQFRGCGTVVHSGDKENQTIISNLNAVYKQEMRMYNYDTNACSEFCYNLKTMLWSQTTAVGCTIEACQGSKNYLTACVYKPGDFSVRDRPYEKGQSCTKCPSGFDCYRNQCKRLQPLFPKCLL</sequence>
<protein>
    <submittedName>
        <fullName evidence="3">SCP domain-containing protein</fullName>
    </submittedName>
</protein>
<dbReference type="Pfam" id="PF00188">
    <property type="entry name" value="CAP"/>
    <property type="match status" value="1"/>
</dbReference>
<proteinExistence type="predicted"/>
<feature type="domain" description="SCP" evidence="2">
    <location>
        <begin position="22"/>
        <end position="163"/>
    </location>
</feature>
<dbReference type="PANTHER" id="PTHR10334">
    <property type="entry name" value="CYSTEINE-RICH SECRETORY PROTEIN-RELATED"/>
    <property type="match status" value="1"/>
</dbReference>
<dbReference type="InterPro" id="IPR035940">
    <property type="entry name" value="CAP_sf"/>
</dbReference>
<feature type="signal peptide" evidence="1">
    <location>
        <begin position="1"/>
        <end position="16"/>
    </location>
</feature>
<accession>A0A5K3G5X1</accession>
<evidence type="ECO:0000313" key="3">
    <source>
        <dbReference type="WBParaSite" id="MCU_013716-RA"/>
    </source>
</evidence>
<keyword evidence="1" id="KW-0732">Signal</keyword>
<dbReference type="Gene3D" id="3.40.33.10">
    <property type="entry name" value="CAP"/>
    <property type="match status" value="1"/>
</dbReference>